<keyword evidence="1" id="KW-0472">Membrane</keyword>
<feature type="transmembrane region" description="Helical" evidence="1">
    <location>
        <begin position="44"/>
        <end position="70"/>
    </location>
</feature>
<protein>
    <submittedName>
        <fullName evidence="2">Uncharacterized protein</fullName>
    </submittedName>
</protein>
<keyword evidence="1" id="KW-0812">Transmembrane</keyword>
<evidence type="ECO:0000313" key="2">
    <source>
        <dbReference type="EMBL" id="KAK8556266.1"/>
    </source>
</evidence>
<dbReference type="Proteomes" id="UP001472677">
    <property type="component" value="Unassembled WGS sequence"/>
</dbReference>
<accession>A0ABR2E9P0</accession>
<sequence>MMEVKLVPTIQSNEALDSSVVVNGGVSTGLFSPVLPSSPVSGELVVVVGGFGLFVTVVGVVGVAIPPAVLEIS</sequence>
<organism evidence="2 3">
    <name type="scientific">Hibiscus sabdariffa</name>
    <name type="common">roselle</name>
    <dbReference type="NCBI Taxonomy" id="183260"/>
    <lineage>
        <taxon>Eukaryota</taxon>
        <taxon>Viridiplantae</taxon>
        <taxon>Streptophyta</taxon>
        <taxon>Embryophyta</taxon>
        <taxon>Tracheophyta</taxon>
        <taxon>Spermatophyta</taxon>
        <taxon>Magnoliopsida</taxon>
        <taxon>eudicotyledons</taxon>
        <taxon>Gunneridae</taxon>
        <taxon>Pentapetalae</taxon>
        <taxon>rosids</taxon>
        <taxon>malvids</taxon>
        <taxon>Malvales</taxon>
        <taxon>Malvaceae</taxon>
        <taxon>Malvoideae</taxon>
        <taxon>Hibiscus</taxon>
    </lineage>
</organism>
<keyword evidence="3" id="KW-1185">Reference proteome</keyword>
<evidence type="ECO:0000256" key="1">
    <source>
        <dbReference type="SAM" id="Phobius"/>
    </source>
</evidence>
<name>A0ABR2E9P0_9ROSI</name>
<gene>
    <name evidence="2" type="ORF">V6N12_002676</name>
</gene>
<proteinExistence type="predicted"/>
<comment type="caution">
    <text evidence="2">The sequence shown here is derived from an EMBL/GenBank/DDBJ whole genome shotgun (WGS) entry which is preliminary data.</text>
</comment>
<reference evidence="2 3" key="1">
    <citation type="journal article" date="2024" name="G3 (Bethesda)">
        <title>Genome assembly of Hibiscus sabdariffa L. provides insights into metabolisms of medicinal natural products.</title>
        <authorList>
            <person name="Kim T."/>
        </authorList>
    </citation>
    <scope>NUCLEOTIDE SEQUENCE [LARGE SCALE GENOMIC DNA]</scope>
    <source>
        <strain evidence="2">TK-2024</strain>
        <tissue evidence="2">Old leaves</tissue>
    </source>
</reference>
<dbReference type="EMBL" id="JBBPBM010000017">
    <property type="protein sequence ID" value="KAK8556266.1"/>
    <property type="molecule type" value="Genomic_DNA"/>
</dbReference>
<keyword evidence="1" id="KW-1133">Transmembrane helix</keyword>
<evidence type="ECO:0000313" key="3">
    <source>
        <dbReference type="Proteomes" id="UP001472677"/>
    </source>
</evidence>